<proteinExistence type="predicted"/>
<dbReference type="Proteomes" id="UP001234202">
    <property type="component" value="Unassembled WGS sequence"/>
</dbReference>
<name>A0ACC2WUR7_9TREE</name>
<gene>
    <name evidence="1" type="ORF">QFC24_007100</name>
</gene>
<sequence>MPPPAATSAPSTPAVSVRARPLGSDDSTPFSWSPSPRPFPFPLDSQPPTSTDSVASQASVNDPFGSGAMTQGGKRGRGSRGGKQSPQSQRPGGSGTGRDYNRWDKKRESDGFSAEGSLVDWLAKGGWKRWKDAKSTGHKDKCCIDVSKHLDEDGFDPRSKDAIAAKIRAIEDSFKKALTWLNSTGAGSYSLEPEVEGDGRSPYQRELDKRCKYYNALAGAFGERAGLRKWDFEEENDNEDDGDNDEQDDEDGDEDGAGRVKKRRRVGSANPSCTSRSGRPTGIVKFEDISAYLASKGESDNRRLALDEKKLKLESKKARAEAIAIMVKAGLSIQEAKQAWEESDDDSD</sequence>
<keyword evidence="2" id="KW-1185">Reference proteome</keyword>
<organism evidence="1 2">
    <name type="scientific">Naganishia onofrii</name>
    <dbReference type="NCBI Taxonomy" id="1851511"/>
    <lineage>
        <taxon>Eukaryota</taxon>
        <taxon>Fungi</taxon>
        <taxon>Dikarya</taxon>
        <taxon>Basidiomycota</taxon>
        <taxon>Agaricomycotina</taxon>
        <taxon>Tremellomycetes</taxon>
        <taxon>Filobasidiales</taxon>
        <taxon>Filobasidiaceae</taxon>
        <taxon>Naganishia</taxon>
    </lineage>
</organism>
<dbReference type="EMBL" id="JASBWV010000052">
    <property type="protein sequence ID" value="KAJ9114792.1"/>
    <property type="molecule type" value="Genomic_DNA"/>
</dbReference>
<reference evidence="1" key="1">
    <citation type="submission" date="2023-04" db="EMBL/GenBank/DDBJ databases">
        <title>Draft Genome sequencing of Naganishia species isolated from polar environments using Oxford Nanopore Technology.</title>
        <authorList>
            <person name="Leo P."/>
            <person name="Venkateswaran K."/>
        </authorList>
    </citation>
    <scope>NUCLEOTIDE SEQUENCE</scope>
    <source>
        <strain evidence="1">DBVPG 5303</strain>
    </source>
</reference>
<evidence type="ECO:0000313" key="2">
    <source>
        <dbReference type="Proteomes" id="UP001234202"/>
    </source>
</evidence>
<protein>
    <submittedName>
        <fullName evidence="1">Uncharacterized protein</fullName>
    </submittedName>
</protein>
<evidence type="ECO:0000313" key="1">
    <source>
        <dbReference type="EMBL" id="KAJ9114792.1"/>
    </source>
</evidence>
<comment type="caution">
    <text evidence="1">The sequence shown here is derived from an EMBL/GenBank/DDBJ whole genome shotgun (WGS) entry which is preliminary data.</text>
</comment>
<accession>A0ACC2WUR7</accession>